<evidence type="ECO:0000313" key="6">
    <source>
        <dbReference type="Proteomes" id="UP000034805"/>
    </source>
</evidence>
<organism evidence="5 6">
    <name type="scientific">Scleropages formosus</name>
    <name type="common">Asian bonytongue</name>
    <name type="synonym">Osteoglossum formosum</name>
    <dbReference type="NCBI Taxonomy" id="113540"/>
    <lineage>
        <taxon>Eukaryota</taxon>
        <taxon>Metazoa</taxon>
        <taxon>Chordata</taxon>
        <taxon>Craniata</taxon>
        <taxon>Vertebrata</taxon>
        <taxon>Euteleostomi</taxon>
        <taxon>Actinopterygii</taxon>
        <taxon>Neopterygii</taxon>
        <taxon>Teleostei</taxon>
        <taxon>Osteoglossocephala</taxon>
        <taxon>Osteoglossomorpha</taxon>
        <taxon>Osteoglossiformes</taxon>
        <taxon>Osteoglossidae</taxon>
        <taxon>Scleropages</taxon>
    </lineage>
</organism>
<proteinExistence type="predicted"/>
<dbReference type="PANTHER" id="PTHR46105">
    <property type="entry name" value="AGAP004733-PA"/>
    <property type="match status" value="1"/>
</dbReference>
<dbReference type="EMBL" id="JARO02004197">
    <property type="protein sequence ID" value="KPP68955.1"/>
    <property type="molecule type" value="Genomic_DNA"/>
</dbReference>
<feature type="region of interest" description="Disordered" evidence="2">
    <location>
        <begin position="413"/>
        <end position="471"/>
    </location>
</feature>
<gene>
    <name evidence="5" type="ORF">Z043_112324</name>
</gene>
<keyword evidence="1" id="KW-0862">Zinc</keyword>
<sequence>MAGNSACNAKCVGDEILDAKREREGEPDTKESASKEVPSSPYFEVIDGVLYRKKLEKGFINYREVLDKERRQNAIATFHHKRPGSRHHTLEDTYRYVAENYWWEGMYFHIREYVMNCQECQMQPEGHEIRSKSLVSKTLESHSNDLLGKLKGQWEEGLFCDITLKTGGRSFCAHKAVLAAVSEYFQEIFAEMASSPTPQSDIDLTGFSAESFLPLLEFSYTSTLSLKLEDLTEVSTMARHFRMWAVVEACRAIQREQGAGTGKICLKSEPCAGGYSFESSSPRLLEDSSSQHDGPAVISTERITGMRKRKSAEKEEDPAGNLGSLGNCRESVLDQSFKLTLEPSDESGVETPSKLVKFTHQSPKHGQQDGNGLPCSPTRRLKLMDFKSPSSKGKASHQSLSISHPPVRILRSTPTVSQQQLEPTVEHIRDVPSAVPSSSSRKRKPRIGFPQASQEGTPVKEEPLEEEVHSPRTLEKYRLLSVLGLQRKCLLPGPEELTGWRQKKRLRKLKVDSYSLTARRKPRVQGKASSSGVSGPSITDSSERNVTFLDRVIKTEPPEPISLEDMSRKNTACPLLVAGEHSHRSNTFQEERGLRRSMRGRSSPPLVRPNLRAGNAERASRVPKEKPVRIKAEPSSFPIQPLAAATRSRVSARLCHHGDPLFSLKLKRSAAKGCSLNELSTRVTRRTVQVARCGGGRPAARTEMERNCVRVAKKKKKKKKKKDIKVRAAGHRGAPAKAARVMEGVRKHGGCRQSSPGTGTGTSTRTHRHGHHLLGVIKDEPVDPIPLSVDAIPELGKRQSKPPMKLLDPGFLFSFCRPISSIKKEEEERVDICLTRSMAHSMTPRPSTRKQSGRSAADISSRTRSAIREAHASRIRIRSPGRMEPGAGTSRTRTRLASTERELLNGFRRLGLPGTARPKVKREQPKKNLRLPPLQGRHLLLLGSVRRTRVKQLRQARGRSPVTSHTCFQCRVTYRNCEALIMHRIRHIEGKHWPCPLCSKTFFRQRNVQSHIRTHDHKLYKCPRCLSAS</sequence>
<feature type="region of interest" description="Disordered" evidence="2">
    <location>
        <begin position="282"/>
        <end position="327"/>
    </location>
</feature>
<name>A0A0P7UGL9_SCLFO</name>
<keyword evidence="1" id="KW-0863">Zinc-finger</keyword>
<reference evidence="5 6" key="1">
    <citation type="submission" date="2015-08" db="EMBL/GenBank/DDBJ databases">
        <title>The genome of the Asian arowana (Scleropages formosus).</title>
        <authorList>
            <person name="Tan M.H."/>
            <person name="Gan H.M."/>
            <person name="Croft L.J."/>
            <person name="Austin C.M."/>
        </authorList>
    </citation>
    <scope>NUCLEOTIDE SEQUENCE [LARGE SCALE GENOMIC DNA]</scope>
    <source>
        <strain evidence="5">Aro1</strain>
    </source>
</reference>
<keyword evidence="1" id="KW-0479">Metal-binding</keyword>
<dbReference type="SUPFAM" id="SSF54695">
    <property type="entry name" value="POZ domain"/>
    <property type="match status" value="1"/>
</dbReference>
<dbReference type="PROSITE" id="PS50097">
    <property type="entry name" value="BTB"/>
    <property type="match status" value="1"/>
</dbReference>
<evidence type="ECO:0000259" key="4">
    <source>
        <dbReference type="PROSITE" id="PS50157"/>
    </source>
</evidence>
<feature type="domain" description="BTB" evidence="3">
    <location>
        <begin position="160"/>
        <end position="228"/>
    </location>
</feature>
<feature type="region of interest" description="Disordered" evidence="2">
    <location>
        <begin position="839"/>
        <end position="895"/>
    </location>
</feature>
<dbReference type="SMART" id="SM00225">
    <property type="entry name" value="BTB"/>
    <property type="match status" value="1"/>
</dbReference>
<evidence type="ECO:0000256" key="1">
    <source>
        <dbReference type="PROSITE-ProRule" id="PRU00042"/>
    </source>
</evidence>
<feature type="compositionally biased region" description="Basic residues" evidence="2">
    <location>
        <begin position="715"/>
        <end position="730"/>
    </location>
</feature>
<dbReference type="InterPro" id="IPR050457">
    <property type="entry name" value="ZnFinger_BTB_dom_contain"/>
</dbReference>
<feature type="compositionally biased region" description="Polar residues" evidence="2">
    <location>
        <begin position="527"/>
        <end position="540"/>
    </location>
</feature>
<feature type="region of interest" description="Disordered" evidence="2">
    <location>
        <begin position="583"/>
        <end position="629"/>
    </location>
</feature>
<dbReference type="Gene3D" id="3.30.710.10">
    <property type="entry name" value="Potassium Channel Kv1.1, Chain A"/>
    <property type="match status" value="1"/>
</dbReference>
<protein>
    <recommendedName>
        <fullName evidence="7">Zinc finger and BTB domain-containing protein 11-like</fullName>
    </recommendedName>
</protein>
<dbReference type="InterPro" id="IPR036236">
    <property type="entry name" value="Znf_C2H2_sf"/>
</dbReference>
<feature type="compositionally biased region" description="Polar residues" evidence="2">
    <location>
        <begin position="413"/>
        <end position="422"/>
    </location>
</feature>
<evidence type="ECO:0008006" key="7">
    <source>
        <dbReference type="Google" id="ProtNLM"/>
    </source>
</evidence>
<evidence type="ECO:0000256" key="2">
    <source>
        <dbReference type="SAM" id="MobiDB-lite"/>
    </source>
</evidence>
<accession>A0A0P7UGL9</accession>
<dbReference type="InterPro" id="IPR041588">
    <property type="entry name" value="Integrase_H2C2"/>
</dbReference>
<dbReference type="GO" id="GO:0000981">
    <property type="term" value="F:DNA-binding transcription factor activity, RNA polymerase II-specific"/>
    <property type="evidence" value="ECO:0007669"/>
    <property type="project" value="TreeGrafter"/>
</dbReference>
<feature type="compositionally biased region" description="Polar residues" evidence="2">
    <location>
        <begin position="853"/>
        <end position="864"/>
    </location>
</feature>
<feature type="region of interest" description="Disordered" evidence="2">
    <location>
        <begin position="520"/>
        <end position="541"/>
    </location>
</feature>
<feature type="domain" description="C2H2-type" evidence="4">
    <location>
        <begin position="993"/>
        <end position="1015"/>
    </location>
</feature>
<dbReference type="Pfam" id="PF00651">
    <property type="entry name" value="BTB"/>
    <property type="match status" value="1"/>
</dbReference>
<dbReference type="Proteomes" id="UP000034805">
    <property type="component" value="Unassembled WGS sequence"/>
</dbReference>
<dbReference type="InterPro" id="IPR000210">
    <property type="entry name" value="BTB/POZ_dom"/>
</dbReference>
<evidence type="ECO:0000259" key="3">
    <source>
        <dbReference type="PROSITE" id="PS50097"/>
    </source>
</evidence>
<dbReference type="PROSITE" id="PS50157">
    <property type="entry name" value="ZINC_FINGER_C2H2_2"/>
    <property type="match status" value="1"/>
</dbReference>
<dbReference type="Gene3D" id="3.30.160.60">
    <property type="entry name" value="Classic Zinc Finger"/>
    <property type="match status" value="1"/>
</dbReference>
<dbReference type="GO" id="GO:0008270">
    <property type="term" value="F:zinc ion binding"/>
    <property type="evidence" value="ECO:0007669"/>
    <property type="project" value="UniProtKB-KW"/>
</dbReference>
<evidence type="ECO:0000313" key="5">
    <source>
        <dbReference type="EMBL" id="KPP68955.1"/>
    </source>
</evidence>
<feature type="region of interest" description="Disordered" evidence="2">
    <location>
        <begin position="715"/>
        <end position="767"/>
    </location>
</feature>
<dbReference type="AlphaFoldDB" id="A0A0P7UGL9"/>
<dbReference type="GO" id="GO:0000978">
    <property type="term" value="F:RNA polymerase II cis-regulatory region sequence-specific DNA binding"/>
    <property type="evidence" value="ECO:0007669"/>
    <property type="project" value="TreeGrafter"/>
</dbReference>
<dbReference type="SMART" id="SM00355">
    <property type="entry name" value="ZnF_C2H2"/>
    <property type="match status" value="2"/>
</dbReference>
<feature type="compositionally biased region" description="Basic and acidic residues" evidence="2">
    <location>
        <begin position="458"/>
        <end position="471"/>
    </location>
</feature>
<dbReference type="Pfam" id="PF17921">
    <property type="entry name" value="Integrase_H2C2"/>
    <property type="match status" value="1"/>
</dbReference>
<dbReference type="PANTHER" id="PTHR46105:SF30">
    <property type="entry name" value="ZINC FINGER AND BTB DOMAIN CONTAINING 49"/>
    <property type="match status" value="1"/>
</dbReference>
<feature type="compositionally biased region" description="Basic and acidic residues" evidence="2">
    <location>
        <begin position="618"/>
        <end position="629"/>
    </location>
</feature>
<dbReference type="SUPFAM" id="SSF57667">
    <property type="entry name" value="beta-beta-alpha zinc fingers"/>
    <property type="match status" value="1"/>
</dbReference>
<comment type="caution">
    <text evidence="5">The sequence shown here is derived from an EMBL/GenBank/DDBJ whole genome shotgun (WGS) entry which is preliminary data.</text>
</comment>
<dbReference type="Gene3D" id="1.10.340.70">
    <property type="match status" value="1"/>
</dbReference>
<feature type="region of interest" description="Disordered" evidence="2">
    <location>
        <begin position="18"/>
        <end position="37"/>
    </location>
</feature>
<dbReference type="InterPro" id="IPR011333">
    <property type="entry name" value="SKP1/BTB/POZ_sf"/>
</dbReference>
<dbReference type="InterPro" id="IPR013087">
    <property type="entry name" value="Znf_C2H2_type"/>
</dbReference>
<feature type="compositionally biased region" description="Basic and acidic residues" evidence="2">
    <location>
        <begin position="18"/>
        <end position="34"/>
    </location>
</feature>